<comment type="similarity">
    <text evidence="1">Belongs to the membrane fusion protein (MFP) (TC 8.A.1) family.</text>
</comment>
<protein>
    <submittedName>
        <fullName evidence="9">Uncharacterized protein</fullName>
    </submittedName>
</protein>
<feature type="transmembrane region" description="Helical" evidence="6">
    <location>
        <begin position="127"/>
        <end position="148"/>
    </location>
</feature>
<keyword evidence="10" id="KW-1185">Reference proteome</keyword>
<dbReference type="InterPro" id="IPR006143">
    <property type="entry name" value="RND_pump_MFP"/>
</dbReference>
<feature type="region of interest" description="Disordered" evidence="5">
    <location>
        <begin position="89"/>
        <end position="119"/>
    </location>
</feature>
<dbReference type="SUPFAM" id="SSF111369">
    <property type="entry name" value="HlyD-like secretion proteins"/>
    <property type="match status" value="1"/>
</dbReference>
<evidence type="ECO:0000256" key="1">
    <source>
        <dbReference type="ARBA" id="ARBA00009477"/>
    </source>
</evidence>
<dbReference type="EMBL" id="QLIX01000041">
    <property type="protein sequence ID" value="RAI54679.1"/>
    <property type="molecule type" value="Genomic_DNA"/>
</dbReference>
<dbReference type="InterPro" id="IPR050393">
    <property type="entry name" value="MFP_Efflux_Pump"/>
</dbReference>
<name>A0A327LVJ1_9PROT</name>
<feature type="region of interest" description="Disordered" evidence="5">
    <location>
        <begin position="1"/>
        <end position="56"/>
    </location>
</feature>
<dbReference type="InterPro" id="IPR058625">
    <property type="entry name" value="MdtA-like_BSH"/>
</dbReference>
<reference evidence="10" key="1">
    <citation type="submission" date="2018-06" db="EMBL/GenBank/DDBJ databases">
        <authorList>
            <person name="Khan S.A."/>
        </authorList>
    </citation>
    <scope>NUCLEOTIDE SEQUENCE [LARGE SCALE GENOMIC DNA]</scope>
    <source>
        <strain evidence="10">DB-1506</strain>
    </source>
</reference>
<keyword evidence="2 6" id="KW-0812">Transmembrane</keyword>
<dbReference type="GO" id="GO:0016020">
    <property type="term" value="C:membrane"/>
    <property type="evidence" value="ECO:0007669"/>
    <property type="project" value="InterPro"/>
</dbReference>
<feature type="compositionally biased region" description="Low complexity" evidence="5">
    <location>
        <begin position="22"/>
        <end position="32"/>
    </location>
</feature>
<evidence type="ECO:0000256" key="4">
    <source>
        <dbReference type="ARBA" id="ARBA00023136"/>
    </source>
</evidence>
<evidence type="ECO:0000313" key="10">
    <source>
        <dbReference type="Proteomes" id="UP000249065"/>
    </source>
</evidence>
<dbReference type="OrthoDB" id="9811754at2"/>
<comment type="caution">
    <text evidence="9">The sequence shown here is derived from an EMBL/GenBank/DDBJ whole genome shotgun (WGS) entry which is preliminary data.</text>
</comment>
<dbReference type="Gene3D" id="2.40.30.170">
    <property type="match status" value="1"/>
</dbReference>
<dbReference type="AlphaFoldDB" id="A0A327LVJ1"/>
<dbReference type="Pfam" id="PF25917">
    <property type="entry name" value="BSH_RND"/>
    <property type="match status" value="1"/>
</dbReference>
<dbReference type="InterPro" id="IPR058634">
    <property type="entry name" value="AaeA-lik-b-barrel"/>
</dbReference>
<dbReference type="Gene3D" id="2.40.50.100">
    <property type="match status" value="1"/>
</dbReference>
<dbReference type="GO" id="GO:0022857">
    <property type="term" value="F:transmembrane transporter activity"/>
    <property type="evidence" value="ECO:0007669"/>
    <property type="project" value="InterPro"/>
</dbReference>
<feature type="compositionally biased region" description="Basic residues" evidence="5">
    <location>
        <begin position="44"/>
        <end position="56"/>
    </location>
</feature>
<evidence type="ECO:0000256" key="2">
    <source>
        <dbReference type="ARBA" id="ARBA00022692"/>
    </source>
</evidence>
<evidence type="ECO:0000256" key="6">
    <source>
        <dbReference type="SAM" id="Phobius"/>
    </source>
</evidence>
<feature type="domain" description="Multidrug resistance protein MdtA-like barrel-sandwich hybrid" evidence="7">
    <location>
        <begin position="166"/>
        <end position="306"/>
    </location>
</feature>
<evidence type="ECO:0000256" key="5">
    <source>
        <dbReference type="SAM" id="MobiDB-lite"/>
    </source>
</evidence>
<evidence type="ECO:0000313" key="9">
    <source>
        <dbReference type="EMBL" id="RAI54679.1"/>
    </source>
</evidence>
<keyword evidence="3 6" id="KW-1133">Transmembrane helix</keyword>
<evidence type="ECO:0000256" key="3">
    <source>
        <dbReference type="ARBA" id="ARBA00022989"/>
    </source>
</evidence>
<dbReference type="NCBIfam" id="TIGR01730">
    <property type="entry name" value="RND_mfp"/>
    <property type="match status" value="1"/>
</dbReference>
<sequence length="418" mass="45852">MRPWRPPCRAGTRRRAPPPWRCPASAAPSTRRPAPRRSAPPPRRSARPHDRRIRPARHLRAGAARLVGPGAAGQCAAAAAAAASRPLPADLAPPALRSRPLRHPARPHRRPRQPDPRMTLSLHPGPAVRLGVTLLIVLVAGLIGWQLWRYYMEEPWTRDGRIRAEVVGIAPDVSGLVTEVLVRDNQPVRRGEVLFRIDRDRFALALQQAEAVLASRHATLLQAQRDQQRYTRLDQTAVSIQRQEQAITDAQVAEAAWRQAEADRDVARLNLERSEVRAPVNGFVTNLELRPGDYLAAGRAALALVDSDSFHIAGYFEETKLPRIRPGDRATIRVMGEAGLILGHVDSIASGITDRERGESSNLLANVNPTFSWVRLAQRVPVRIAIDQVPEGLRLISGRTATVTVLPGEAAAAAAPAR</sequence>
<dbReference type="Pfam" id="PF25963">
    <property type="entry name" value="Beta-barrel_AAEA"/>
    <property type="match status" value="1"/>
</dbReference>
<evidence type="ECO:0000259" key="8">
    <source>
        <dbReference type="Pfam" id="PF25963"/>
    </source>
</evidence>
<accession>A0A327LVJ1</accession>
<evidence type="ECO:0000259" key="7">
    <source>
        <dbReference type="Pfam" id="PF25917"/>
    </source>
</evidence>
<dbReference type="PANTHER" id="PTHR30367">
    <property type="entry name" value="P-HYDROXYBENZOIC ACID EFFLUX PUMP SUBUNIT AAEA-RELATED"/>
    <property type="match status" value="1"/>
</dbReference>
<organism evidence="9 10">
    <name type="scientific">Roseicella frigidaeris</name>
    <dbReference type="NCBI Taxonomy" id="2230885"/>
    <lineage>
        <taxon>Bacteria</taxon>
        <taxon>Pseudomonadati</taxon>
        <taxon>Pseudomonadota</taxon>
        <taxon>Alphaproteobacteria</taxon>
        <taxon>Acetobacterales</taxon>
        <taxon>Roseomonadaceae</taxon>
        <taxon>Roseicella</taxon>
    </lineage>
</organism>
<keyword evidence="4 6" id="KW-0472">Membrane</keyword>
<gene>
    <name evidence="9" type="ORF">DOO78_25385</name>
</gene>
<feature type="compositionally biased region" description="Low complexity" evidence="5">
    <location>
        <begin position="89"/>
        <end position="98"/>
    </location>
</feature>
<dbReference type="PANTHER" id="PTHR30367:SF12">
    <property type="entry name" value="P-HYDROXYBENZOIC ACID EFFLUX PUMP SUBUNIT AAEA"/>
    <property type="match status" value="1"/>
</dbReference>
<feature type="domain" description="p-hydroxybenzoic acid efflux pump subunit AaeA-like beta-barrel" evidence="8">
    <location>
        <begin position="309"/>
        <end position="405"/>
    </location>
</feature>
<feature type="compositionally biased region" description="Basic residues" evidence="5">
    <location>
        <begin position="99"/>
        <end position="111"/>
    </location>
</feature>
<proteinExistence type="inferred from homology"/>
<dbReference type="Proteomes" id="UP000249065">
    <property type="component" value="Unassembled WGS sequence"/>
</dbReference>